<comment type="catalytic activity">
    <reaction evidence="7">
        <text>dITP + H2O = dIMP + diphosphate + H(+)</text>
        <dbReference type="Rhea" id="RHEA:28342"/>
        <dbReference type="ChEBI" id="CHEBI:15377"/>
        <dbReference type="ChEBI" id="CHEBI:15378"/>
        <dbReference type="ChEBI" id="CHEBI:33019"/>
        <dbReference type="ChEBI" id="CHEBI:61194"/>
        <dbReference type="ChEBI" id="CHEBI:61382"/>
        <dbReference type="EC" id="3.6.1.66"/>
    </reaction>
</comment>
<evidence type="ECO:0000313" key="9">
    <source>
        <dbReference type="EMBL" id="QTA37308.1"/>
    </source>
</evidence>
<keyword evidence="4 7" id="KW-0378">Hydrolase</keyword>
<dbReference type="Pfam" id="PF01725">
    <property type="entry name" value="Ham1p_like"/>
    <property type="match status" value="1"/>
</dbReference>
<accession>A0ABX7S7Q6</accession>
<feature type="binding site" evidence="7">
    <location>
        <begin position="170"/>
        <end position="173"/>
    </location>
    <ligand>
        <name>substrate</name>
    </ligand>
</feature>
<comment type="catalytic activity">
    <reaction evidence="7">
        <text>ITP + H2O = IMP + diphosphate + H(+)</text>
        <dbReference type="Rhea" id="RHEA:29399"/>
        <dbReference type="ChEBI" id="CHEBI:15377"/>
        <dbReference type="ChEBI" id="CHEBI:15378"/>
        <dbReference type="ChEBI" id="CHEBI:33019"/>
        <dbReference type="ChEBI" id="CHEBI:58053"/>
        <dbReference type="ChEBI" id="CHEBI:61402"/>
        <dbReference type="EC" id="3.6.1.66"/>
    </reaction>
</comment>
<name>A0ABX7S7Q6_9BACT</name>
<evidence type="ECO:0000256" key="7">
    <source>
        <dbReference type="HAMAP-Rule" id="MF_01405"/>
    </source>
</evidence>
<evidence type="ECO:0000256" key="2">
    <source>
        <dbReference type="ARBA" id="ARBA00022723"/>
    </source>
</evidence>
<comment type="similarity">
    <text evidence="1 7 8">Belongs to the HAM1 NTPase family.</text>
</comment>
<comment type="catalytic activity">
    <reaction evidence="7">
        <text>XTP + H2O = XMP + diphosphate + H(+)</text>
        <dbReference type="Rhea" id="RHEA:28610"/>
        <dbReference type="ChEBI" id="CHEBI:15377"/>
        <dbReference type="ChEBI" id="CHEBI:15378"/>
        <dbReference type="ChEBI" id="CHEBI:33019"/>
        <dbReference type="ChEBI" id="CHEBI:57464"/>
        <dbReference type="ChEBI" id="CHEBI:61314"/>
        <dbReference type="EC" id="3.6.1.66"/>
    </reaction>
</comment>
<evidence type="ECO:0000256" key="3">
    <source>
        <dbReference type="ARBA" id="ARBA00022741"/>
    </source>
</evidence>
<keyword evidence="10" id="KW-1185">Reference proteome</keyword>
<dbReference type="EMBL" id="CP071446">
    <property type="protein sequence ID" value="QTA37308.1"/>
    <property type="molecule type" value="Genomic_DNA"/>
</dbReference>
<feature type="binding site" evidence="7">
    <location>
        <begin position="30"/>
        <end position="35"/>
    </location>
    <ligand>
        <name>substrate</name>
    </ligand>
</feature>
<comment type="subunit">
    <text evidence="7">Homodimer.</text>
</comment>
<dbReference type="InterPro" id="IPR029001">
    <property type="entry name" value="ITPase-like_fam"/>
</dbReference>
<keyword evidence="5 7" id="KW-0460">Magnesium</keyword>
<feature type="binding site" evidence="7">
    <location>
        <position position="193"/>
    </location>
    <ligand>
        <name>substrate</name>
    </ligand>
</feature>
<dbReference type="PANTHER" id="PTHR11067">
    <property type="entry name" value="INOSINE TRIPHOSPHATE PYROPHOSPHATASE/HAM1 PROTEIN"/>
    <property type="match status" value="1"/>
</dbReference>
<organism evidence="9 10">
    <name type="scientific">Thermosipho ferrireducens</name>
    <dbReference type="NCBI Taxonomy" id="2571116"/>
    <lineage>
        <taxon>Bacteria</taxon>
        <taxon>Thermotogati</taxon>
        <taxon>Thermotogota</taxon>
        <taxon>Thermotogae</taxon>
        <taxon>Thermotogales</taxon>
        <taxon>Fervidobacteriaceae</taxon>
        <taxon>Thermosipho</taxon>
    </lineage>
</organism>
<keyword evidence="2 7" id="KW-0479">Metal-binding</keyword>
<feature type="binding site" evidence="7">
    <location>
        <position position="90"/>
    </location>
    <ligand>
        <name>substrate</name>
    </ligand>
</feature>
<feature type="binding site" evidence="7">
    <location>
        <position position="60"/>
    </location>
    <ligand>
        <name>Mg(2+)</name>
        <dbReference type="ChEBI" id="CHEBI:18420"/>
    </ligand>
</feature>
<dbReference type="CDD" id="cd00515">
    <property type="entry name" value="HAM1"/>
    <property type="match status" value="1"/>
</dbReference>
<proteinExistence type="inferred from homology"/>
<dbReference type="InterPro" id="IPR020922">
    <property type="entry name" value="dITP/XTP_pyrophosphatase"/>
</dbReference>
<dbReference type="HAMAP" id="MF_01405">
    <property type="entry name" value="Non_canon_purine_NTPase"/>
    <property type="match status" value="1"/>
</dbReference>
<evidence type="ECO:0000256" key="4">
    <source>
        <dbReference type="ARBA" id="ARBA00022801"/>
    </source>
</evidence>
<keyword evidence="3 7" id="KW-0547">Nucleotide-binding</keyword>
<evidence type="ECO:0000256" key="6">
    <source>
        <dbReference type="ARBA" id="ARBA00023080"/>
    </source>
</evidence>
<comment type="cofactor">
    <cofactor evidence="7">
        <name>Mg(2+)</name>
        <dbReference type="ChEBI" id="CHEBI:18420"/>
    </cofactor>
    <text evidence="7">Binds 1 Mg(2+) ion per subunit.</text>
</comment>
<feature type="active site" description="Proton acceptor" evidence="7">
    <location>
        <position position="89"/>
    </location>
</feature>
<evidence type="ECO:0000256" key="8">
    <source>
        <dbReference type="RuleBase" id="RU003781"/>
    </source>
</evidence>
<keyword evidence="6 7" id="KW-0546">Nucleotide metabolism</keyword>
<comment type="function">
    <text evidence="7">Pyrophosphatase that catalyzes the hydrolysis of nucleoside triphosphates to their monophosphate derivatives, with a high preference for the non-canonical purine nucleotides XTP (xanthosine triphosphate), dITP (deoxyinosine triphosphate) and ITP. Seems to function as a house-cleaning enzyme that removes non-canonical purine nucleotides from the nucleotide pool, thus preventing their incorporation into DNA/RNA and avoiding chromosomal lesions.</text>
</comment>
<feature type="binding site" evidence="7">
    <location>
        <begin position="198"/>
        <end position="199"/>
    </location>
    <ligand>
        <name>substrate</name>
    </ligand>
</feature>
<evidence type="ECO:0000256" key="5">
    <source>
        <dbReference type="ARBA" id="ARBA00022842"/>
    </source>
</evidence>
<sequence>MKNIIIRENENQLISGNREGRAIVKIYVATTNLHKVEEIRRILHTIDVQLEVVPKKVLVEEDGESFFENSIKKAYYYGTILNLPVVADDSGLVIDSLGGFPGVKSARFLEGKSYKEKMLAILEKLKSCSRRNARFVCVATFFDPEQGILLSAEGVIEGRIAEKIMGNNGFGYDPIFIPEGYDITFGEMPSKVKDEISHRSRAVRKLFRMINKIY</sequence>
<dbReference type="PANTHER" id="PTHR11067:SF9">
    <property type="entry name" value="INOSINE TRIPHOSPHATE PYROPHOSPHATASE"/>
    <property type="match status" value="1"/>
</dbReference>
<dbReference type="Proteomes" id="UP000671862">
    <property type="component" value="Chromosome"/>
</dbReference>
<dbReference type="Gene3D" id="3.90.950.10">
    <property type="match status" value="1"/>
</dbReference>
<evidence type="ECO:0000256" key="1">
    <source>
        <dbReference type="ARBA" id="ARBA00008023"/>
    </source>
</evidence>
<dbReference type="InterPro" id="IPR002637">
    <property type="entry name" value="RdgB/HAM1"/>
</dbReference>
<dbReference type="NCBIfam" id="TIGR00042">
    <property type="entry name" value="RdgB/HAM1 family non-canonical purine NTP pyrophosphatase"/>
    <property type="match status" value="1"/>
</dbReference>
<protein>
    <recommendedName>
        <fullName evidence="7">dITP/XTP pyrophosphatase</fullName>
        <ecNumber evidence="7">3.6.1.66</ecNumber>
    </recommendedName>
    <alternativeName>
        <fullName evidence="7">Non-canonical purine NTP pyrophosphatase</fullName>
    </alternativeName>
    <alternativeName>
        <fullName evidence="7">Non-standard purine NTP pyrophosphatase</fullName>
    </alternativeName>
    <alternativeName>
        <fullName evidence="7">Nucleoside-triphosphate diphosphatase</fullName>
    </alternativeName>
    <alternativeName>
        <fullName evidence="7">Nucleoside-triphosphate pyrophosphatase</fullName>
        <shortName evidence="7">NTPase</shortName>
    </alternativeName>
</protein>
<evidence type="ECO:0000313" key="10">
    <source>
        <dbReference type="Proteomes" id="UP000671862"/>
    </source>
</evidence>
<feature type="binding site" evidence="7">
    <location>
        <position position="89"/>
    </location>
    <ligand>
        <name>Mg(2+)</name>
        <dbReference type="ChEBI" id="CHEBI:18420"/>
    </ligand>
</feature>
<reference evidence="9 10" key="1">
    <citation type="submission" date="2021-03" db="EMBL/GenBank/DDBJ databases">
        <title>Thermosipho ferrireducens sp.nov., an anaerobic thermophilic iron-reducing bacterium isolated from a deep-sea hydrothermal sulfide deposits.</title>
        <authorList>
            <person name="Zeng X."/>
            <person name="Chen Y."/>
            <person name="Shao Z."/>
        </authorList>
    </citation>
    <scope>NUCLEOTIDE SEQUENCE [LARGE SCALE GENOMIC DNA]</scope>
    <source>
        <strain evidence="9 10">JL129W03</strain>
    </source>
</reference>
<gene>
    <name evidence="9" type="primary">rdgB</name>
    <name evidence="9" type="ORF">JYK00_06085</name>
</gene>
<dbReference type="SUPFAM" id="SSF52972">
    <property type="entry name" value="ITPase-like"/>
    <property type="match status" value="1"/>
</dbReference>
<dbReference type="EC" id="3.6.1.66" evidence="7"/>